<dbReference type="EMBL" id="AP023359">
    <property type="protein sequence ID" value="BCJ69189.1"/>
    <property type="molecule type" value="Genomic_DNA"/>
</dbReference>
<evidence type="ECO:0000259" key="4">
    <source>
        <dbReference type="SMART" id="SM00824"/>
    </source>
</evidence>
<dbReference type="InterPro" id="IPR001031">
    <property type="entry name" value="Thioesterase"/>
</dbReference>
<proteinExistence type="inferred from homology"/>
<feature type="domain" description="Thioesterase TesA-like" evidence="4">
    <location>
        <begin position="20"/>
        <end position="208"/>
    </location>
</feature>
<dbReference type="RefSeq" id="WP_212818345.1">
    <property type="nucleotide sequence ID" value="NZ_AP023359.1"/>
</dbReference>
<keyword evidence="6" id="KW-1185">Reference proteome</keyword>
<dbReference type="GO" id="GO:0008610">
    <property type="term" value="P:lipid biosynthetic process"/>
    <property type="evidence" value="ECO:0007669"/>
    <property type="project" value="TreeGrafter"/>
</dbReference>
<dbReference type="InterPro" id="IPR029058">
    <property type="entry name" value="AB_hydrolase_fold"/>
</dbReference>
<dbReference type="KEGG" id="pry:Prubr_62100"/>
<keyword evidence="2" id="KW-0378">Hydrolase</keyword>
<dbReference type="Pfam" id="PF00975">
    <property type="entry name" value="Thioesterase"/>
    <property type="match status" value="1"/>
</dbReference>
<dbReference type="InterPro" id="IPR012223">
    <property type="entry name" value="TEII"/>
</dbReference>
<dbReference type="InterPro" id="IPR020802">
    <property type="entry name" value="TesA-like"/>
</dbReference>
<protein>
    <recommendedName>
        <fullName evidence="4">Thioesterase TesA-like domain-containing protein</fullName>
    </recommendedName>
</protein>
<evidence type="ECO:0000256" key="3">
    <source>
        <dbReference type="SAM" id="MobiDB-lite"/>
    </source>
</evidence>
<dbReference type="Gene3D" id="3.40.50.1820">
    <property type="entry name" value="alpha/beta hydrolase"/>
    <property type="match status" value="1"/>
</dbReference>
<comment type="similarity">
    <text evidence="1">Belongs to the thioesterase family.</text>
</comment>
<organism evidence="5 6">
    <name type="scientific">Polymorphospora rubra</name>
    <dbReference type="NCBI Taxonomy" id="338584"/>
    <lineage>
        <taxon>Bacteria</taxon>
        <taxon>Bacillati</taxon>
        <taxon>Actinomycetota</taxon>
        <taxon>Actinomycetes</taxon>
        <taxon>Micromonosporales</taxon>
        <taxon>Micromonosporaceae</taxon>
        <taxon>Polymorphospora</taxon>
    </lineage>
</organism>
<dbReference type="SMART" id="SM00824">
    <property type="entry name" value="PKS_TE"/>
    <property type="match status" value="1"/>
</dbReference>
<evidence type="ECO:0000256" key="1">
    <source>
        <dbReference type="ARBA" id="ARBA00007169"/>
    </source>
</evidence>
<dbReference type="GO" id="GO:0016787">
    <property type="term" value="F:hydrolase activity"/>
    <property type="evidence" value="ECO:0007669"/>
    <property type="project" value="UniProtKB-KW"/>
</dbReference>
<evidence type="ECO:0000256" key="2">
    <source>
        <dbReference type="ARBA" id="ARBA00022801"/>
    </source>
</evidence>
<gene>
    <name evidence="5" type="ORF">Prubr_62100</name>
</gene>
<dbReference type="AlphaFoldDB" id="A0A810NAR5"/>
<name>A0A810NAR5_9ACTN</name>
<feature type="region of interest" description="Disordered" evidence="3">
    <location>
        <begin position="256"/>
        <end position="297"/>
    </location>
</feature>
<dbReference type="PANTHER" id="PTHR11487:SF0">
    <property type="entry name" value="S-ACYL FATTY ACID SYNTHASE THIOESTERASE, MEDIUM CHAIN"/>
    <property type="match status" value="1"/>
</dbReference>
<dbReference type="PANTHER" id="PTHR11487">
    <property type="entry name" value="THIOESTERASE"/>
    <property type="match status" value="1"/>
</dbReference>
<dbReference type="SUPFAM" id="SSF53474">
    <property type="entry name" value="alpha/beta-Hydrolases"/>
    <property type="match status" value="1"/>
</dbReference>
<evidence type="ECO:0000313" key="5">
    <source>
        <dbReference type="EMBL" id="BCJ69189.1"/>
    </source>
</evidence>
<evidence type="ECO:0000313" key="6">
    <source>
        <dbReference type="Proteomes" id="UP000680866"/>
    </source>
</evidence>
<feature type="compositionally biased region" description="Polar residues" evidence="3">
    <location>
        <begin position="279"/>
        <end position="288"/>
    </location>
</feature>
<reference evidence="5" key="1">
    <citation type="submission" date="2020-08" db="EMBL/GenBank/DDBJ databases">
        <title>Whole genome shotgun sequence of Polymorphospora rubra NBRC 101157.</title>
        <authorList>
            <person name="Komaki H."/>
            <person name="Tamura T."/>
        </authorList>
    </citation>
    <scope>NUCLEOTIDE SEQUENCE</scope>
    <source>
        <strain evidence="5">NBRC 101157</strain>
    </source>
</reference>
<accession>A0A810NAR5</accession>
<sequence>MSTPWIARLRPSGTATTRLICLPHAGGGGATFRSWSTGLSDGVDLCAVRLPGRESRLREPLLTRMGDVVGELAGALTEYLDLPYALFGYCSGALTAYELARLLEQAGRPPAHLFVCACPSPAAVERDSGVHKMSGPELADHLRALGIIPTTIIDDPGLFALFEPSVRADYEIFETDVHRPAAPLNLPITVFGADDDPSTTVPTMMRWREETSGEFTMRLFPGTTRSSNRTARRSCVRWPPNSRRWAPAEVGAAYPARPGGAWQTRPPWTRTRCGRSPPCSGNATPSTRRSPDTSDAR</sequence>
<dbReference type="Proteomes" id="UP000680866">
    <property type="component" value="Chromosome"/>
</dbReference>